<protein>
    <recommendedName>
        <fullName evidence="3">HK97 gp10 family phage protein</fullName>
    </recommendedName>
</protein>
<reference evidence="1 2" key="1">
    <citation type="submission" date="2019-01" db="EMBL/GenBank/DDBJ databases">
        <title>Novel species of Nocardioides.</title>
        <authorList>
            <person name="Liu Q."/>
            <person name="Xin Y.-H."/>
        </authorList>
    </citation>
    <scope>NUCLEOTIDE SEQUENCE [LARGE SCALE GENOMIC DNA]</scope>
    <source>
        <strain evidence="1 2">CGMCC 4.6882</strain>
    </source>
</reference>
<name>A0A4Q2RPY0_9ACTN</name>
<accession>A0A4Q2RPY0</accession>
<dbReference type="Proteomes" id="UP000294071">
    <property type="component" value="Unassembled WGS sequence"/>
</dbReference>
<dbReference type="RefSeq" id="WP_129401898.1">
    <property type="nucleotide sequence ID" value="NZ_SDWT01000003.1"/>
</dbReference>
<keyword evidence="2" id="KW-1185">Reference proteome</keyword>
<sequence length="124" mass="13597">MGVHVAGLNETTRAFEKAGVDVEELKDAMGAVAAEGADVMQGFIRKGATRKLHDSVRGNRAKGRAIVTAGRARVQYAGPQIYGWPRRNIKPSRTIEQTDAVMEQRAPELLEQGWEEIAKRNGLL</sequence>
<evidence type="ECO:0008006" key="3">
    <source>
        <dbReference type="Google" id="ProtNLM"/>
    </source>
</evidence>
<comment type="caution">
    <text evidence="1">The sequence shown here is derived from an EMBL/GenBank/DDBJ whole genome shotgun (WGS) entry which is preliminary data.</text>
</comment>
<gene>
    <name evidence="1" type="ORF">EUA93_18875</name>
</gene>
<proteinExistence type="predicted"/>
<evidence type="ECO:0000313" key="2">
    <source>
        <dbReference type="Proteomes" id="UP000294071"/>
    </source>
</evidence>
<evidence type="ECO:0000313" key="1">
    <source>
        <dbReference type="EMBL" id="RYB91000.1"/>
    </source>
</evidence>
<organism evidence="1 2">
    <name type="scientific">Nocardioides oleivorans</name>
    <dbReference type="NCBI Taxonomy" id="273676"/>
    <lineage>
        <taxon>Bacteria</taxon>
        <taxon>Bacillati</taxon>
        <taxon>Actinomycetota</taxon>
        <taxon>Actinomycetes</taxon>
        <taxon>Propionibacteriales</taxon>
        <taxon>Nocardioidaceae</taxon>
        <taxon>Nocardioides</taxon>
    </lineage>
</organism>
<dbReference type="AlphaFoldDB" id="A0A4Q2RPY0"/>
<dbReference type="EMBL" id="SDWT01000003">
    <property type="protein sequence ID" value="RYB91000.1"/>
    <property type="molecule type" value="Genomic_DNA"/>
</dbReference>
<dbReference type="OrthoDB" id="3237109at2"/>